<evidence type="ECO:0000259" key="3">
    <source>
        <dbReference type="Pfam" id="PF03893"/>
    </source>
</evidence>
<dbReference type="Proteomes" id="UP000001514">
    <property type="component" value="Unassembled WGS sequence"/>
</dbReference>
<evidence type="ECO:0000313" key="4">
    <source>
        <dbReference type="EMBL" id="EFJ27423.1"/>
    </source>
</evidence>
<dbReference type="eggNOG" id="KOG2088">
    <property type="taxonomic scope" value="Eukaryota"/>
</dbReference>
<dbReference type="Gene3D" id="3.40.50.1820">
    <property type="entry name" value="alpha/beta hydrolase"/>
    <property type="match status" value="1"/>
</dbReference>
<dbReference type="PANTHER" id="PTHR46398:SF7">
    <property type="entry name" value="ALPHA_BETA-HYDROLASES SUPERFAMILY PROTEIN"/>
    <property type="match status" value="1"/>
</dbReference>
<dbReference type="InterPro" id="IPR002921">
    <property type="entry name" value="Fungal_lipase-type"/>
</dbReference>
<dbReference type="InterPro" id="IPR005592">
    <property type="entry name" value="Mono/diacylglycerol_lipase_N"/>
</dbReference>
<dbReference type="STRING" id="88036.D8RKD3"/>
<dbReference type="GO" id="GO:0016042">
    <property type="term" value="P:lipid catabolic process"/>
    <property type="evidence" value="ECO:0007669"/>
    <property type="project" value="InterPro"/>
</dbReference>
<dbReference type="SUPFAM" id="SSF53474">
    <property type="entry name" value="alpha/beta-Hydrolases"/>
    <property type="match status" value="1"/>
</dbReference>
<keyword evidence="5" id="KW-1185">Reference proteome</keyword>
<sequence length="454" mass="51391">MSAAIGVPLLEAIYCLGCTRWAYKRCIYIGADDSSSWTAADAHELEPIPRVCQLVLAVYERDLQHPKWAPPGGYKISLENVVKKTSDLERIVPPYLIYVDHEHRDIVLTIRGLNLRRENDYLVLWDNKLGRQEFLDGYVHHGLLRAAVWLLYQEKETLRNCITKYPTYTLTFGGHSLGSGVAALMAVLAIQFPFLLADIPRKQIRCYAIAPARCMSLNLAVKYADVINSIILQDDFLPRTATPLEDIFKSMFCLPCLLGYRCLKDTCISEEKLLHDPRRLYAPGRMYHIVERKFCSCWKHPPVVKSGIPVEGRFEHIVLSCNAISDHSILAIMEESEKALQMLRDKDTETNTPPIQKMTRQQTRAKEQDEEHKAALRRAATLEVPSAGYESADETQANGNGDCGVCPDDEAAGEVCPQPEAPCEAGQLKLKIEWDELLDKLFRKDDAGKFVWNK</sequence>
<dbReference type="Pfam" id="PF03893">
    <property type="entry name" value="Lipase3_N"/>
    <property type="match status" value="1"/>
</dbReference>
<evidence type="ECO:0000259" key="2">
    <source>
        <dbReference type="Pfam" id="PF01764"/>
    </source>
</evidence>
<dbReference type="Pfam" id="PF01764">
    <property type="entry name" value="Lipase_3"/>
    <property type="match status" value="1"/>
</dbReference>
<dbReference type="EMBL" id="GL377582">
    <property type="protein sequence ID" value="EFJ27423.1"/>
    <property type="molecule type" value="Genomic_DNA"/>
</dbReference>
<evidence type="ECO:0008006" key="6">
    <source>
        <dbReference type="Google" id="ProtNLM"/>
    </source>
</evidence>
<proteinExistence type="predicted"/>
<dbReference type="InParanoid" id="D8RKD3"/>
<feature type="domain" description="Fungal lipase-type" evidence="2">
    <location>
        <begin position="107"/>
        <end position="242"/>
    </location>
</feature>
<reference evidence="4 5" key="1">
    <citation type="journal article" date="2011" name="Science">
        <title>The Selaginella genome identifies genetic changes associated with the evolution of vascular plants.</title>
        <authorList>
            <person name="Banks J.A."/>
            <person name="Nishiyama T."/>
            <person name="Hasebe M."/>
            <person name="Bowman J.L."/>
            <person name="Gribskov M."/>
            <person name="dePamphilis C."/>
            <person name="Albert V.A."/>
            <person name="Aono N."/>
            <person name="Aoyama T."/>
            <person name="Ambrose B.A."/>
            <person name="Ashton N.W."/>
            <person name="Axtell M.J."/>
            <person name="Barker E."/>
            <person name="Barker M.S."/>
            <person name="Bennetzen J.L."/>
            <person name="Bonawitz N.D."/>
            <person name="Chapple C."/>
            <person name="Cheng C."/>
            <person name="Correa L.G."/>
            <person name="Dacre M."/>
            <person name="DeBarry J."/>
            <person name="Dreyer I."/>
            <person name="Elias M."/>
            <person name="Engstrom E.M."/>
            <person name="Estelle M."/>
            <person name="Feng L."/>
            <person name="Finet C."/>
            <person name="Floyd S.K."/>
            <person name="Frommer W.B."/>
            <person name="Fujita T."/>
            <person name="Gramzow L."/>
            <person name="Gutensohn M."/>
            <person name="Harholt J."/>
            <person name="Hattori M."/>
            <person name="Heyl A."/>
            <person name="Hirai T."/>
            <person name="Hiwatashi Y."/>
            <person name="Ishikawa M."/>
            <person name="Iwata M."/>
            <person name="Karol K.G."/>
            <person name="Koehler B."/>
            <person name="Kolukisaoglu U."/>
            <person name="Kubo M."/>
            <person name="Kurata T."/>
            <person name="Lalonde S."/>
            <person name="Li K."/>
            <person name="Li Y."/>
            <person name="Litt A."/>
            <person name="Lyons E."/>
            <person name="Manning G."/>
            <person name="Maruyama T."/>
            <person name="Michael T.P."/>
            <person name="Mikami K."/>
            <person name="Miyazaki S."/>
            <person name="Morinaga S."/>
            <person name="Murata T."/>
            <person name="Mueller-Roeber B."/>
            <person name="Nelson D.R."/>
            <person name="Obara M."/>
            <person name="Oguri Y."/>
            <person name="Olmstead R.G."/>
            <person name="Onodera N."/>
            <person name="Petersen B.L."/>
            <person name="Pils B."/>
            <person name="Prigge M."/>
            <person name="Rensing S.A."/>
            <person name="Riano-Pachon D.M."/>
            <person name="Roberts A.W."/>
            <person name="Sato Y."/>
            <person name="Scheller H.V."/>
            <person name="Schulz B."/>
            <person name="Schulz C."/>
            <person name="Shakirov E.V."/>
            <person name="Shibagaki N."/>
            <person name="Shinohara N."/>
            <person name="Shippen D.E."/>
            <person name="Soerensen I."/>
            <person name="Sotooka R."/>
            <person name="Sugimoto N."/>
            <person name="Sugita M."/>
            <person name="Sumikawa N."/>
            <person name="Tanurdzic M."/>
            <person name="Theissen G."/>
            <person name="Ulvskov P."/>
            <person name="Wakazuki S."/>
            <person name="Weng J.K."/>
            <person name="Willats W.W."/>
            <person name="Wipf D."/>
            <person name="Wolf P.G."/>
            <person name="Yang L."/>
            <person name="Zimmer A.D."/>
            <person name="Zhu Q."/>
            <person name="Mitros T."/>
            <person name="Hellsten U."/>
            <person name="Loque D."/>
            <person name="Otillar R."/>
            <person name="Salamov A."/>
            <person name="Schmutz J."/>
            <person name="Shapiro H."/>
            <person name="Lindquist E."/>
            <person name="Lucas S."/>
            <person name="Rokhsar D."/>
            <person name="Grigoriev I.V."/>
        </authorList>
    </citation>
    <scope>NUCLEOTIDE SEQUENCE [LARGE SCALE GENOMIC DNA]</scope>
</reference>
<feature type="region of interest" description="Disordered" evidence="1">
    <location>
        <begin position="347"/>
        <end position="369"/>
    </location>
</feature>
<dbReference type="HOGENOM" id="CLU_032757_2_0_1"/>
<organism evidence="5">
    <name type="scientific">Selaginella moellendorffii</name>
    <name type="common">Spikemoss</name>
    <dbReference type="NCBI Taxonomy" id="88036"/>
    <lineage>
        <taxon>Eukaryota</taxon>
        <taxon>Viridiplantae</taxon>
        <taxon>Streptophyta</taxon>
        <taxon>Embryophyta</taxon>
        <taxon>Tracheophyta</taxon>
        <taxon>Lycopodiopsida</taxon>
        <taxon>Selaginellales</taxon>
        <taxon>Selaginellaceae</taxon>
        <taxon>Selaginella</taxon>
    </lineage>
</organism>
<name>D8RKD3_SELML</name>
<dbReference type="CDD" id="cd00519">
    <property type="entry name" value="Lipase_3"/>
    <property type="match status" value="1"/>
</dbReference>
<evidence type="ECO:0000313" key="5">
    <source>
        <dbReference type="Proteomes" id="UP000001514"/>
    </source>
</evidence>
<gene>
    <name evidence="4" type="ORF">SELMODRAFT_231796</name>
</gene>
<feature type="domain" description="Mono-/di-acylglycerol lipase N-terminal" evidence="3">
    <location>
        <begin position="9"/>
        <end position="75"/>
    </location>
</feature>
<dbReference type="OrthoDB" id="438440at2759"/>
<dbReference type="OMA" id="CFCIAPA"/>
<feature type="compositionally biased region" description="Polar residues" evidence="1">
    <location>
        <begin position="350"/>
        <end position="362"/>
    </location>
</feature>
<dbReference type="Gramene" id="EFJ27423">
    <property type="protein sequence ID" value="EFJ27423"/>
    <property type="gene ID" value="SELMODRAFT_231796"/>
</dbReference>
<dbReference type="InterPro" id="IPR029058">
    <property type="entry name" value="AB_hydrolase_fold"/>
</dbReference>
<dbReference type="AlphaFoldDB" id="D8RKD3"/>
<dbReference type="PANTHER" id="PTHR46398">
    <property type="entry name" value="ALPHA/BETA-HYDROLASES SUPERFAMILY PROTEIN"/>
    <property type="match status" value="1"/>
</dbReference>
<accession>D8RKD3</accession>
<protein>
    <recommendedName>
        <fullName evidence="6">Fungal lipase-like domain-containing protein</fullName>
    </recommendedName>
</protein>
<evidence type="ECO:0000256" key="1">
    <source>
        <dbReference type="SAM" id="MobiDB-lite"/>
    </source>
</evidence>
<dbReference type="KEGG" id="smo:SELMODRAFT_231796"/>